<dbReference type="InterPro" id="IPR011989">
    <property type="entry name" value="ARM-like"/>
</dbReference>
<keyword evidence="2" id="KW-1185">Reference proteome</keyword>
<evidence type="ECO:0000313" key="2">
    <source>
        <dbReference type="Proteomes" id="UP000265520"/>
    </source>
</evidence>
<dbReference type="EMBL" id="LXQA010047188">
    <property type="protein sequence ID" value="MCI01810.1"/>
    <property type="molecule type" value="Genomic_DNA"/>
</dbReference>
<dbReference type="GO" id="GO:0046785">
    <property type="term" value="P:microtubule polymerization"/>
    <property type="evidence" value="ECO:0007669"/>
    <property type="project" value="InterPro"/>
</dbReference>
<dbReference type="GO" id="GO:0051010">
    <property type="term" value="F:microtubule plus-end binding"/>
    <property type="evidence" value="ECO:0007669"/>
    <property type="project" value="InterPro"/>
</dbReference>
<dbReference type="InterPro" id="IPR045110">
    <property type="entry name" value="XMAP215"/>
</dbReference>
<sequence>VPYVAIALVDSKLGAEGRKDLFDWLSRQLSGLSSFAEAAQLLKPASSAMADKSSDVRKAAETCINEILRVSGHEMIEKIVKDIHGPALTLVLEKIKPYGAFQESFESARAASVSVTSKGATKVGKSTANGVSKPGNRSVSSVCGIFFC</sequence>
<comment type="caution">
    <text evidence="1">The sequence shown here is derived from an EMBL/GenBank/DDBJ whole genome shotgun (WGS) entry which is preliminary data.</text>
</comment>
<reference evidence="1 2" key="1">
    <citation type="journal article" date="2018" name="Front. Plant Sci.">
        <title>Red Clover (Trifolium pratense) and Zigzag Clover (T. medium) - A Picture of Genomic Similarities and Differences.</title>
        <authorList>
            <person name="Dluhosova J."/>
            <person name="Istvanek J."/>
            <person name="Nedelnik J."/>
            <person name="Repkova J."/>
        </authorList>
    </citation>
    <scope>NUCLEOTIDE SEQUENCE [LARGE SCALE GENOMIC DNA]</scope>
    <source>
        <strain evidence="2">cv. 10/8</strain>
        <tissue evidence="1">Leaf</tissue>
    </source>
</reference>
<dbReference type="GO" id="GO:0030951">
    <property type="term" value="P:establishment or maintenance of microtubule cytoskeleton polarity"/>
    <property type="evidence" value="ECO:0007669"/>
    <property type="project" value="InterPro"/>
</dbReference>
<accession>A0A392NRG2</accession>
<dbReference type="GO" id="GO:0061863">
    <property type="term" value="F:microtubule plus end polymerase"/>
    <property type="evidence" value="ECO:0007669"/>
    <property type="project" value="InterPro"/>
</dbReference>
<organism evidence="1 2">
    <name type="scientific">Trifolium medium</name>
    <dbReference type="NCBI Taxonomy" id="97028"/>
    <lineage>
        <taxon>Eukaryota</taxon>
        <taxon>Viridiplantae</taxon>
        <taxon>Streptophyta</taxon>
        <taxon>Embryophyta</taxon>
        <taxon>Tracheophyta</taxon>
        <taxon>Spermatophyta</taxon>
        <taxon>Magnoliopsida</taxon>
        <taxon>eudicotyledons</taxon>
        <taxon>Gunneridae</taxon>
        <taxon>Pentapetalae</taxon>
        <taxon>rosids</taxon>
        <taxon>fabids</taxon>
        <taxon>Fabales</taxon>
        <taxon>Fabaceae</taxon>
        <taxon>Papilionoideae</taxon>
        <taxon>50 kb inversion clade</taxon>
        <taxon>NPAAA clade</taxon>
        <taxon>Hologalegina</taxon>
        <taxon>IRL clade</taxon>
        <taxon>Trifolieae</taxon>
        <taxon>Trifolium</taxon>
    </lineage>
</organism>
<dbReference type="PANTHER" id="PTHR12609">
    <property type="entry name" value="MICROTUBULE ASSOCIATED PROTEIN XMAP215"/>
    <property type="match status" value="1"/>
</dbReference>
<dbReference type="GO" id="GO:0007051">
    <property type="term" value="P:spindle organization"/>
    <property type="evidence" value="ECO:0007669"/>
    <property type="project" value="InterPro"/>
</dbReference>
<proteinExistence type="predicted"/>
<evidence type="ECO:0000313" key="1">
    <source>
        <dbReference type="EMBL" id="MCI01810.1"/>
    </source>
</evidence>
<protein>
    <submittedName>
        <fullName evidence="1">Protein MOR1-like</fullName>
    </submittedName>
</protein>
<dbReference type="Gene3D" id="1.25.10.10">
    <property type="entry name" value="Leucine-rich Repeat Variant"/>
    <property type="match status" value="1"/>
</dbReference>
<dbReference type="Proteomes" id="UP000265520">
    <property type="component" value="Unassembled WGS sequence"/>
</dbReference>
<name>A0A392NRG2_9FABA</name>
<feature type="non-terminal residue" evidence="1">
    <location>
        <position position="1"/>
    </location>
</feature>
<dbReference type="AlphaFoldDB" id="A0A392NRG2"/>